<dbReference type="PANTHER" id="PTHR33795">
    <property type="entry name" value="INSERTION ELEMENT IS150 PROTEIN INSJ"/>
    <property type="match status" value="1"/>
</dbReference>
<dbReference type="KEGG" id="larg:LPA65_13805"/>
<organism evidence="3 4">
    <name type="scientific">Lactiplantibacillus argentoratensis</name>
    <dbReference type="NCBI Taxonomy" id="271881"/>
    <lineage>
        <taxon>Bacteria</taxon>
        <taxon>Bacillati</taxon>
        <taxon>Bacillota</taxon>
        <taxon>Bacilli</taxon>
        <taxon>Lactobacillales</taxon>
        <taxon>Lactobacillaceae</taxon>
        <taxon>Lactiplantibacillus</taxon>
    </lineage>
</organism>
<accession>A0AAN1Q3I6</accession>
<dbReference type="Gene3D" id="1.10.10.10">
    <property type="entry name" value="Winged helix-like DNA-binding domain superfamily/Winged helix DNA-binding domain"/>
    <property type="match status" value="2"/>
</dbReference>
<gene>
    <name evidence="3" type="ORF">LPA65_13805</name>
</gene>
<dbReference type="InterPro" id="IPR036388">
    <property type="entry name" value="WH-like_DNA-bd_sf"/>
</dbReference>
<dbReference type="AlphaFoldDB" id="A0AAN1Q3I6"/>
<dbReference type="Pfam" id="PF13518">
    <property type="entry name" value="HTH_28"/>
    <property type="match status" value="3"/>
</dbReference>
<evidence type="ECO:0000259" key="2">
    <source>
        <dbReference type="Pfam" id="PF13518"/>
    </source>
</evidence>
<dbReference type="InterPro" id="IPR055247">
    <property type="entry name" value="InsJ-like_HTH"/>
</dbReference>
<reference evidence="3 4" key="1">
    <citation type="submission" date="2018-10" db="EMBL/GenBank/DDBJ databases">
        <title>Genome sequencing of Lactobacillus species.</title>
        <authorList>
            <person name="Baek C."/>
            <person name="Yi H."/>
        </authorList>
    </citation>
    <scope>NUCLEOTIDE SEQUENCE [LARGE SCALE GENOMIC DNA]</scope>
    <source>
        <strain evidence="3 4">DSM 16365</strain>
    </source>
</reference>
<feature type="domain" description="Insertion element IS150 protein InsJ-like helix-turn-helix" evidence="2">
    <location>
        <begin position="17"/>
        <end position="60"/>
    </location>
</feature>
<proteinExistence type="inferred from homology"/>
<comment type="similarity">
    <text evidence="1">Belongs to the IS150/IS1296 orfA family.</text>
</comment>
<evidence type="ECO:0000313" key="3">
    <source>
        <dbReference type="EMBL" id="AYJ37103.1"/>
    </source>
</evidence>
<dbReference type="InterPro" id="IPR010921">
    <property type="entry name" value="Trp_repressor/repl_initiator"/>
</dbReference>
<name>A0AAN1Q3I6_9LACO</name>
<dbReference type="InterPro" id="IPR052057">
    <property type="entry name" value="IS150/IS1296_orfA-like"/>
</dbReference>
<evidence type="ECO:0000313" key="4">
    <source>
        <dbReference type="Proteomes" id="UP000281644"/>
    </source>
</evidence>
<dbReference type="PANTHER" id="PTHR33795:SF1">
    <property type="entry name" value="INSERTION ELEMENT IS150 PROTEIN INSJ"/>
    <property type="match status" value="1"/>
</dbReference>
<feature type="domain" description="Insertion element IS150 protein InsJ-like helix-turn-helix" evidence="2">
    <location>
        <begin position="131"/>
        <end position="182"/>
    </location>
</feature>
<dbReference type="GO" id="GO:0043565">
    <property type="term" value="F:sequence-specific DNA binding"/>
    <property type="evidence" value="ECO:0007669"/>
    <property type="project" value="InterPro"/>
</dbReference>
<protein>
    <submittedName>
        <fullName evidence="3">Transposase</fullName>
    </submittedName>
</protein>
<dbReference type="Proteomes" id="UP000281644">
    <property type="component" value="Chromosome"/>
</dbReference>
<sequence>MRRQKGSRYSLEEKLFYIGLVRDGVSATSIHREYGVHHSQVAQWIMRYDDGGPEALSGRRYQHAYSEVLMLEVVQAYLAGGTSYPQLARKYGIPNHSIIYQWVNRYTSGKPLKATRRSSPMKDGRKTNQIERIEIAQWTIANEMNYGVATTHFNVSYGQVYAWVKKFKQGGPDALADRRGKAKEDNGKLTESELKDLEIKRLKARLERVSTEVAILKKLQEFERIDALQKKNIKPFKRSHKK</sequence>
<dbReference type="SUPFAM" id="SSF48295">
    <property type="entry name" value="TrpR-like"/>
    <property type="match status" value="3"/>
</dbReference>
<dbReference type="EMBL" id="CP032751">
    <property type="protein sequence ID" value="AYJ37103.1"/>
    <property type="molecule type" value="Genomic_DNA"/>
</dbReference>
<feature type="domain" description="Insertion element IS150 protein InsJ-like helix-turn-helix" evidence="2">
    <location>
        <begin position="71"/>
        <end position="117"/>
    </location>
</feature>
<evidence type="ECO:0000256" key="1">
    <source>
        <dbReference type="ARBA" id="ARBA00038232"/>
    </source>
</evidence>
<dbReference type="RefSeq" id="WP_121054808.1">
    <property type="nucleotide sequence ID" value="NZ_CP032751.1"/>
</dbReference>